<evidence type="ECO:0000313" key="2">
    <source>
        <dbReference type="EMBL" id="KAK6621880.1"/>
    </source>
</evidence>
<comment type="caution">
    <text evidence="2">The sequence shown here is derived from an EMBL/GenBank/DDBJ whole genome shotgun (WGS) entry which is preliminary data.</text>
</comment>
<dbReference type="EMBL" id="JAWJWF010000047">
    <property type="protein sequence ID" value="KAK6621880.1"/>
    <property type="molecule type" value="Genomic_DNA"/>
</dbReference>
<gene>
    <name evidence="2" type="ORF">RUM44_001687</name>
</gene>
<evidence type="ECO:0000313" key="3">
    <source>
        <dbReference type="Proteomes" id="UP001359485"/>
    </source>
</evidence>
<feature type="compositionally biased region" description="Basic and acidic residues" evidence="1">
    <location>
        <begin position="30"/>
        <end position="51"/>
    </location>
</feature>
<organism evidence="2 3">
    <name type="scientific">Polyplax serrata</name>
    <name type="common">Common mouse louse</name>
    <dbReference type="NCBI Taxonomy" id="468196"/>
    <lineage>
        <taxon>Eukaryota</taxon>
        <taxon>Metazoa</taxon>
        <taxon>Ecdysozoa</taxon>
        <taxon>Arthropoda</taxon>
        <taxon>Hexapoda</taxon>
        <taxon>Insecta</taxon>
        <taxon>Pterygota</taxon>
        <taxon>Neoptera</taxon>
        <taxon>Paraneoptera</taxon>
        <taxon>Psocodea</taxon>
        <taxon>Troctomorpha</taxon>
        <taxon>Phthiraptera</taxon>
        <taxon>Anoplura</taxon>
        <taxon>Polyplacidae</taxon>
        <taxon>Polyplax</taxon>
    </lineage>
</organism>
<sequence length="206" mass="23250">MSLSVCQRAKAKEKGKYESKSIELVFRSTGIRDDEVRRLGRPGNRRDDPRRHTLAGGHHQSSSIARSMDLEMSSKAQRKKSPLPRGYPPPSSAMLYDDDPGIMSEAETSSTGFRRGGKQRSSLPVVRTPSKTLERPLGEYPKHPLREKLLSRPPSHKPVMSMVNNWSFVGPVDAWHADRKYTDTKEAQVGTLYANIRMEWAFCKLA</sequence>
<proteinExistence type="predicted"/>
<accession>A0ABR1AKS1</accession>
<keyword evidence="3" id="KW-1185">Reference proteome</keyword>
<reference evidence="2 3" key="1">
    <citation type="submission" date="2023-09" db="EMBL/GenBank/DDBJ databases">
        <title>Genomes of two closely related lineages of the louse Polyplax serrata with different host specificities.</title>
        <authorList>
            <person name="Martinu J."/>
            <person name="Tarabai H."/>
            <person name="Stefka J."/>
            <person name="Hypsa V."/>
        </authorList>
    </citation>
    <scope>NUCLEOTIDE SEQUENCE [LARGE SCALE GENOMIC DNA]</scope>
    <source>
        <strain evidence="2">98ZLc_SE</strain>
    </source>
</reference>
<protein>
    <submittedName>
        <fullName evidence="2">Uncharacterized protein</fullName>
    </submittedName>
</protein>
<name>A0ABR1AKS1_POLSC</name>
<feature type="region of interest" description="Disordered" evidence="1">
    <location>
        <begin position="28"/>
        <end position="126"/>
    </location>
</feature>
<dbReference type="Proteomes" id="UP001359485">
    <property type="component" value="Unassembled WGS sequence"/>
</dbReference>
<evidence type="ECO:0000256" key="1">
    <source>
        <dbReference type="SAM" id="MobiDB-lite"/>
    </source>
</evidence>